<sequence>MSHTPLAFHRMVCLSLALGSLLQGCGPSPEPGKTPGASSAEVSVHPPSDAPALGEDGAPIELVPSATAAETDTANAQDQGPAVATPSDKASGKQDAGDPAEGNARGVVRAVHEATLSAGMTAQVLKMPVTEGGSFKKGDLLVVFDCERAQADLRAAEAAMQVEQKTVETNEELEHFNSIGKFDLLISQSKLNKAKAEAEALRAQVKQCKVTAPFAGRVMERMAHPHESVSVSQPLLRIVDTGDLELDVIVPSKWLQWLKPGTPFSFKVDETGKASEAVVDRLLPAVDPVSKTVKIIGRFNGKSAGGAIPGMSGSASFRGAGA</sequence>
<dbReference type="GO" id="GO:1990281">
    <property type="term" value="C:efflux pump complex"/>
    <property type="evidence" value="ECO:0007669"/>
    <property type="project" value="TreeGrafter"/>
</dbReference>
<proteinExistence type="inferred from homology"/>
<dbReference type="InterPro" id="IPR006143">
    <property type="entry name" value="RND_pump_MFP"/>
</dbReference>
<name>A0A553H470_9PSED</name>
<keyword evidence="5" id="KW-1185">Reference proteome</keyword>
<dbReference type="SUPFAM" id="SSF111369">
    <property type="entry name" value="HlyD-like secretion proteins"/>
    <property type="match status" value="1"/>
</dbReference>
<feature type="compositionally biased region" description="Polar residues" evidence="3">
    <location>
        <begin position="68"/>
        <end position="78"/>
    </location>
</feature>
<feature type="region of interest" description="Disordered" evidence="3">
    <location>
        <begin position="27"/>
        <end position="103"/>
    </location>
</feature>
<evidence type="ECO:0000256" key="3">
    <source>
        <dbReference type="SAM" id="MobiDB-lite"/>
    </source>
</evidence>
<dbReference type="RefSeq" id="WP_143486159.1">
    <property type="nucleotide sequence ID" value="NZ_VJOY01000001.1"/>
</dbReference>
<evidence type="ECO:0000313" key="5">
    <source>
        <dbReference type="Proteomes" id="UP000315235"/>
    </source>
</evidence>
<dbReference type="Proteomes" id="UP000315235">
    <property type="component" value="Unassembled WGS sequence"/>
</dbReference>
<protein>
    <submittedName>
        <fullName evidence="4">Efflux RND transporter periplasmic adaptor subunit</fullName>
    </submittedName>
</protein>
<organism evidence="4 5">
    <name type="scientific">Pseudomonas mangiferae</name>
    <dbReference type="NCBI Taxonomy" id="2593654"/>
    <lineage>
        <taxon>Bacteria</taxon>
        <taxon>Pseudomonadati</taxon>
        <taxon>Pseudomonadota</taxon>
        <taxon>Gammaproteobacteria</taxon>
        <taxon>Pseudomonadales</taxon>
        <taxon>Pseudomonadaceae</taxon>
        <taxon>Pseudomonas</taxon>
    </lineage>
</organism>
<dbReference type="PANTHER" id="PTHR30469:SF15">
    <property type="entry name" value="HLYD FAMILY OF SECRETION PROTEINS"/>
    <property type="match status" value="1"/>
</dbReference>
<keyword evidence="2" id="KW-0175">Coiled coil</keyword>
<evidence type="ECO:0000256" key="1">
    <source>
        <dbReference type="ARBA" id="ARBA00009477"/>
    </source>
</evidence>
<dbReference type="PANTHER" id="PTHR30469">
    <property type="entry name" value="MULTIDRUG RESISTANCE PROTEIN MDTA"/>
    <property type="match status" value="1"/>
</dbReference>
<accession>A0A553H470</accession>
<dbReference type="NCBIfam" id="TIGR01730">
    <property type="entry name" value="RND_mfp"/>
    <property type="match status" value="1"/>
</dbReference>
<dbReference type="Gene3D" id="2.40.50.100">
    <property type="match status" value="1"/>
</dbReference>
<evidence type="ECO:0000313" key="4">
    <source>
        <dbReference type="EMBL" id="TRX76528.1"/>
    </source>
</evidence>
<gene>
    <name evidence="4" type="ORF">FM069_00455</name>
</gene>
<dbReference type="EMBL" id="VJOY01000001">
    <property type="protein sequence ID" value="TRX76528.1"/>
    <property type="molecule type" value="Genomic_DNA"/>
</dbReference>
<dbReference type="Gene3D" id="2.40.30.170">
    <property type="match status" value="1"/>
</dbReference>
<dbReference type="GO" id="GO:0015562">
    <property type="term" value="F:efflux transmembrane transporter activity"/>
    <property type="evidence" value="ECO:0007669"/>
    <property type="project" value="TreeGrafter"/>
</dbReference>
<dbReference type="AlphaFoldDB" id="A0A553H470"/>
<dbReference type="OrthoDB" id="9778796at2"/>
<feature type="coiled-coil region" evidence="2">
    <location>
        <begin position="146"/>
        <end position="211"/>
    </location>
</feature>
<comment type="caution">
    <text evidence="4">The sequence shown here is derived from an EMBL/GenBank/DDBJ whole genome shotgun (WGS) entry which is preliminary data.</text>
</comment>
<evidence type="ECO:0000256" key="2">
    <source>
        <dbReference type="SAM" id="Coils"/>
    </source>
</evidence>
<reference evidence="4 5" key="1">
    <citation type="submission" date="2019-07" db="EMBL/GenBank/DDBJ databases">
        <title>Pseudomonas mangiferae sp. nov., isolated from bark of mango tree in Thailand.</title>
        <authorList>
            <person name="Srisuk N."/>
            <person name="Anurat P."/>
        </authorList>
    </citation>
    <scope>NUCLEOTIDE SEQUENCE [LARGE SCALE GENOMIC DNA]</scope>
    <source>
        <strain evidence="4 5">DMKU_BBB3-04</strain>
    </source>
</reference>
<comment type="similarity">
    <text evidence="1">Belongs to the membrane fusion protein (MFP) (TC 8.A.1) family.</text>
</comment>
<dbReference type="Gene3D" id="1.10.287.470">
    <property type="entry name" value="Helix hairpin bin"/>
    <property type="match status" value="1"/>
</dbReference>